<keyword evidence="3" id="KW-1185">Reference proteome</keyword>
<dbReference type="InterPro" id="IPR001611">
    <property type="entry name" value="Leu-rich_rpt"/>
</dbReference>
<feature type="non-terminal residue" evidence="2">
    <location>
        <position position="1"/>
    </location>
</feature>
<name>A0A177B2D0_9BILA</name>
<dbReference type="Proteomes" id="UP000078046">
    <property type="component" value="Unassembled WGS sequence"/>
</dbReference>
<protein>
    <submittedName>
        <fullName evidence="2">Leucine-rich repeat-containing protein 71</fullName>
    </submittedName>
</protein>
<sequence>HERVEVIIDCVRWTNHQPSYRSNFIRKNLRPIGLPISQNCDMNVVNSYFEKIKRQIIEKISATKYNGGKILISFDEWTSFKNKKYFNVHLYSIKHDFNLELIPIWKLLNIEKQKFAKHQDYDNFMQRVEDFVQDEIEGKLDVSEFKKYKDYLHCKNIRYNEKKMKQGKGNISEDGAVKRYMLNWKKGLMNCKDLKVNELDRAGGYKSEFALERQVEYALYTLFGDEIGLSNLSKSSGKKMTKKNNGDSNSLKTPAPKIELQESNNSEEKDKIAYVCIGNFFQDFPNLYQKGDNLYIPQIKQRVNISNNNTSNTEESKSKATLKSERKKQQSMNYQSTETALISNSVLEDVDQVLQEPEPKSFNIINTVSYMMPKIYVQTEADKNDNVTEIYIKNWLVDEFTMKCLCQCIVSLDHLKLINFYHVGLTDETFTIFVKAISNCSNLKHLSIEANPIETEPWHLLLNDETSISFLNLRFNNITGHSMKKFVQNLQSNQKLLQLILHSNSLGDEGATYLAQALRTNRTLIVLGIASNNISDIGLKYLTLSLSEFKMTHEEIVERRRCMVAIKDENISTSISVDINEKAPSEKSTYNPPTKSKLKKKDTSKKDKEDEGKKVKADKSKQNKNEKTKRSEKGKTPLQKKILTHDSELSFVVQEQTNALLDQVKSEKNGQLILIGNRTLMSLNISDNAISENGLDYLLNMIMFQMSYIKTINVPEETHGLMNLCLQRNEFSSKCTKISKIEALLVNKSPIKSSSDQGSNM</sequence>
<evidence type="ECO:0000313" key="3">
    <source>
        <dbReference type="Proteomes" id="UP000078046"/>
    </source>
</evidence>
<dbReference type="PANTHER" id="PTHR46984:SF1">
    <property type="entry name" value="LEUCINE-RICH REPEAT-CONTAINING PROTEIN 71"/>
    <property type="match status" value="1"/>
</dbReference>
<dbReference type="OrthoDB" id="120976at2759"/>
<dbReference type="Gene3D" id="3.80.10.10">
    <property type="entry name" value="Ribonuclease Inhibitor"/>
    <property type="match status" value="1"/>
</dbReference>
<reference evidence="2 3" key="1">
    <citation type="submission" date="2016-04" db="EMBL/GenBank/DDBJ databases">
        <title>The genome of Intoshia linei affirms orthonectids as highly simplified spiralians.</title>
        <authorList>
            <person name="Mikhailov K.V."/>
            <person name="Slusarev G.S."/>
            <person name="Nikitin M.A."/>
            <person name="Logacheva M.D."/>
            <person name="Penin A."/>
            <person name="Aleoshin V."/>
            <person name="Panchin Y.V."/>
        </authorList>
    </citation>
    <scope>NUCLEOTIDE SEQUENCE [LARGE SCALE GENOMIC DNA]</scope>
    <source>
        <strain evidence="2">Intl2013</strain>
        <tissue evidence="2">Whole animal</tissue>
    </source>
</reference>
<feature type="region of interest" description="Disordered" evidence="1">
    <location>
        <begin position="577"/>
        <end position="640"/>
    </location>
</feature>
<dbReference type="PANTHER" id="PTHR46984">
    <property type="entry name" value="LEUCINE-RICH REPEAT-CONTAINING PROTEIN 71"/>
    <property type="match status" value="1"/>
</dbReference>
<gene>
    <name evidence="2" type="ORF">A3Q56_04504</name>
</gene>
<feature type="region of interest" description="Disordered" evidence="1">
    <location>
        <begin position="306"/>
        <end position="333"/>
    </location>
</feature>
<evidence type="ECO:0000256" key="1">
    <source>
        <dbReference type="SAM" id="MobiDB-lite"/>
    </source>
</evidence>
<comment type="caution">
    <text evidence="2">The sequence shown here is derived from an EMBL/GenBank/DDBJ whole genome shotgun (WGS) entry which is preliminary data.</text>
</comment>
<feature type="compositionally biased region" description="Basic and acidic residues" evidence="1">
    <location>
        <begin position="314"/>
        <end position="328"/>
    </location>
</feature>
<evidence type="ECO:0000313" key="2">
    <source>
        <dbReference type="EMBL" id="OAF67773.1"/>
    </source>
</evidence>
<organism evidence="2 3">
    <name type="scientific">Intoshia linei</name>
    <dbReference type="NCBI Taxonomy" id="1819745"/>
    <lineage>
        <taxon>Eukaryota</taxon>
        <taxon>Metazoa</taxon>
        <taxon>Spiralia</taxon>
        <taxon>Lophotrochozoa</taxon>
        <taxon>Mesozoa</taxon>
        <taxon>Orthonectida</taxon>
        <taxon>Rhopaluridae</taxon>
        <taxon>Intoshia</taxon>
    </lineage>
</organism>
<dbReference type="SMART" id="SM00368">
    <property type="entry name" value="LRR_RI"/>
    <property type="match status" value="3"/>
</dbReference>
<dbReference type="SUPFAM" id="SSF52047">
    <property type="entry name" value="RNI-like"/>
    <property type="match status" value="1"/>
</dbReference>
<accession>A0A177B2D0</accession>
<dbReference type="AlphaFoldDB" id="A0A177B2D0"/>
<proteinExistence type="predicted"/>
<dbReference type="Pfam" id="PF13516">
    <property type="entry name" value="LRR_6"/>
    <property type="match status" value="3"/>
</dbReference>
<feature type="region of interest" description="Disordered" evidence="1">
    <location>
        <begin position="234"/>
        <end position="264"/>
    </location>
</feature>
<dbReference type="InterPro" id="IPR053040">
    <property type="entry name" value="LRR-containing_protein_71"/>
</dbReference>
<dbReference type="EMBL" id="LWCA01000579">
    <property type="protein sequence ID" value="OAF67773.1"/>
    <property type="molecule type" value="Genomic_DNA"/>
</dbReference>
<feature type="compositionally biased region" description="Basic and acidic residues" evidence="1">
    <location>
        <begin position="604"/>
        <end position="635"/>
    </location>
</feature>
<dbReference type="InterPro" id="IPR032675">
    <property type="entry name" value="LRR_dom_sf"/>
</dbReference>